<gene>
    <name evidence="1" type="ORF">H6D15_13845</name>
</gene>
<keyword evidence="2" id="KW-1185">Reference proteome</keyword>
<accession>A0AA41DB21</accession>
<dbReference type="Proteomes" id="UP000698924">
    <property type="component" value="Unassembled WGS sequence"/>
</dbReference>
<comment type="caution">
    <text evidence="1">The sequence shown here is derived from an EMBL/GenBank/DDBJ whole genome shotgun (WGS) entry which is preliminary data.</text>
</comment>
<organism evidence="1 2">
    <name type="scientific">Caecibacteroides pullorum</name>
    <dbReference type="NCBI Taxonomy" id="2725562"/>
    <lineage>
        <taxon>Bacteria</taxon>
        <taxon>Pseudomonadati</taxon>
        <taxon>Bacteroidota</taxon>
        <taxon>Bacteroidia</taxon>
        <taxon>Bacteroidales</taxon>
        <taxon>Bacteroidaceae</taxon>
        <taxon>Caecibacteroides</taxon>
    </lineage>
</organism>
<evidence type="ECO:0000313" key="1">
    <source>
        <dbReference type="EMBL" id="MBM6858664.1"/>
    </source>
</evidence>
<protein>
    <submittedName>
        <fullName evidence="1">Uncharacterized protein</fullName>
    </submittedName>
</protein>
<dbReference type="RefSeq" id="WP_021846136.1">
    <property type="nucleotide sequence ID" value="NZ_JAAZTS010000032.1"/>
</dbReference>
<dbReference type="AlphaFoldDB" id="A0AA41DB21"/>
<dbReference type="EMBL" id="JACJMO010000033">
    <property type="protein sequence ID" value="MBM6858664.1"/>
    <property type="molecule type" value="Genomic_DNA"/>
</dbReference>
<sequence>MIIQLQLSDKTYERLLASGSRLQGTIGLVSPNEGNFNEHVRHTSNGNGDYKYIRLRHGRASVGPKRVRLALNIALDETGITPADILMDESRQASDFVDHVFDARL</sequence>
<proteinExistence type="predicted"/>
<reference evidence="1 2" key="1">
    <citation type="journal article" date="2021" name="Sci. Rep.">
        <title>The distribution of antibiotic resistance genes in chicken gut microbiota commensals.</title>
        <authorList>
            <person name="Juricova H."/>
            <person name="Matiasovicova J."/>
            <person name="Kubasova T."/>
            <person name="Cejkova D."/>
            <person name="Rychlik I."/>
        </authorList>
    </citation>
    <scope>NUCLEOTIDE SEQUENCE [LARGE SCALE GENOMIC DNA]</scope>
    <source>
        <strain evidence="1 2">An421</strain>
    </source>
</reference>
<evidence type="ECO:0000313" key="2">
    <source>
        <dbReference type="Proteomes" id="UP000698924"/>
    </source>
</evidence>
<name>A0AA41DB21_9BACT</name>